<feature type="non-terminal residue" evidence="2">
    <location>
        <position position="255"/>
    </location>
</feature>
<dbReference type="InterPro" id="IPR027417">
    <property type="entry name" value="P-loop_NTPase"/>
</dbReference>
<dbReference type="AlphaFoldDB" id="A0A382ZVL5"/>
<dbReference type="SUPFAM" id="SSF52540">
    <property type="entry name" value="P-loop containing nucleoside triphosphate hydrolases"/>
    <property type="match status" value="1"/>
</dbReference>
<proteinExistence type="predicted"/>
<name>A0A382ZVL5_9ZZZZ</name>
<protein>
    <recommendedName>
        <fullName evidence="1">Helicase C-terminal domain-containing protein</fullName>
    </recommendedName>
</protein>
<organism evidence="2">
    <name type="scientific">marine metagenome</name>
    <dbReference type="NCBI Taxonomy" id="408172"/>
    <lineage>
        <taxon>unclassified sequences</taxon>
        <taxon>metagenomes</taxon>
        <taxon>ecological metagenomes</taxon>
    </lineage>
</organism>
<gene>
    <name evidence="2" type="ORF">METZ01_LOCUS452376</name>
</gene>
<evidence type="ECO:0000313" key="2">
    <source>
        <dbReference type="EMBL" id="SVD99522.1"/>
    </source>
</evidence>
<dbReference type="InterPro" id="IPR001650">
    <property type="entry name" value="Helicase_C-like"/>
</dbReference>
<feature type="domain" description="Helicase C-terminal" evidence="1">
    <location>
        <begin position="191"/>
        <end position="247"/>
    </location>
</feature>
<feature type="non-terminal residue" evidence="2">
    <location>
        <position position="1"/>
    </location>
</feature>
<dbReference type="EMBL" id="UINC01187019">
    <property type="protein sequence ID" value="SVD99522.1"/>
    <property type="molecule type" value="Genomic_DNA"/>
</dbReference>
<accession>A0A382ZVL5</accession>
<dbReference type="Gene3D" id="3.40.50.300">
    <property type="entry name" value="P-loop containing nucleotide triphosphate hydrolases"/>
    <property type="match status" value="1"/>
</dbReference>
<reference evidence="2" key="1">
    <citation type="submission" date="2018-05" db="EMBL/GenBank/DDBJ databases">
        <authorList>
            <person name="Lanie J.A."/>
            <person name="Ng W.-L."/>
            <person name="Kazmierczak K.M."/>
            <person name="Andrzejewski T.M."/>
            <person name="Davidsen T.M."/>
            <person name="Wayne K.J."/>
            <person name="Tettelin H."/>
            <person name="Glass J.I."/>
            <person name="Rusch D."/>
            <person name="Podicherti R."/>
            <person name="Tsui H.-C.T."/>
            <person name="Winkler M.E."/>
        </authorList>
    </citation>
    <scope>NUCLEOTIDE SEQUENCE</scope>
</reference>
<dbReference type="Pfam" id="PF00271">
    <property type="entry name" value="Helicase_C"/>
    <property type="match status" value="1"/>
</dbReference>
<evidence type="ECO:0000259" key="1">
    <source>
        <dbReference type="Pfam" id="PF00271"/>
    </source>
</evidence>
<sequence length="255" mass="29609">AMEKRRAPFYIRRVKEAMVYFPTKQNDGTWVAKKIFTNRIPNTVGFMIDGDEFDLYKAISQFIKRQSARAAANEDDPRARAVGFLMSLYQRRLASSTHSLRKSLENRANRLENLLARSEELIQTKPPDLPTPEEMEEMEDFEREYFEQILEAITISNNADEIQLEIGELREFAIHAKTVEDSGVEAKLVKLKSLLQKEGFYEDHTQRLLIFTEYKDTLKFLEEKLSEWGFKVGCIHGSMKPGSRDEIGSRVFVEQ</sequence>